<proteinExistence type="predicted"/>
<accession>A0A4R5A3I6</accession>
<feature type="transmembrane region" description="Helical" evidence="1">
    <location>
        <begin position="12"/>
        <end position="34"/>
    </location>
</feature>
<reference evidence="3 4" key="1">
    <citation type="submission" date="2019-03" db="EMBL/GenBank/DDBJ databases">
        <title>Draft genome sequences of novel Actinobacteria.</title>
        <authorList>
            <person name="Sahin N."/>
            <person name="Ay H."/>
            <person name="Saygin H."/>
        </authorList>
    </citation>
    <scope>NUCLEOTIDE SEQUENCE [LARGE SCALE GENOMIC DNA]</scope>
    <source>
        <strain evidence="3 4">DSM 45941</strain>
    </source>
</reference>
<protein>
    <recommendedName>
        <fullName evidence="2">Low molecular weight protein antigen 6 PH domain-containing protein</fullName>
    </recommendedName>
</protein>
<keyword evidence="1" id="KW-0472">Membrane</keyword>
<dbReference type="InterPro" id="IPR019692">
    <property type="entry name" value="CFP-6_PH"/>
</dbReference>
<comment type="caution">
    <text evidence="3">The sequence shown here is derived from an EMBL/GenBank/DDBJ whole genome shotgun (WGS) entry which is preliminary data.</text>
</comment>
<name>A0A4R5A3I6_9ACTN</name>
<dbReference type="Proteomes" id="UP000295578">
    <property type="component" value="Unassembled WGS sequence"/>
</dbReference>
<feature type="domain" description="Low molecular weight protein antigen 6 PH" evidence="2">
    <location>
        <begin position="59"/>
        <end position="112"/>
    </location>
</feature>
<keyword evidence="1" id="KW-0812">Transmembrane</keyword>
<dbReference type="RefSeq" id="WP_132204416.1">
    <property type="nucleotide sequence ID" value="NZ_SMKY01000342.1"/>
</dbReference>
<gene>
    <name evidence="3" type="ORF">E1293_40610</name>
</gene>
<dbReference type="EMBL" id="SMKY01000342">
    <property type="protein sequence ID" value="TDD65179.1"/>
    <property type="molecule type" value="Genomic_DNA"/>
</dbReference>
<evidence type="ECO:0000259" key="2">
    <source>
        <dbReference type="Pfam" id="PF10756"/>
    </source>
</evidence>
<keyword evidence="1" id="KW-1133">Transmembrane helix</keyword>
<keyword evidence="4" id="KW-1185">Reference proteome</keyword>
<organism evidence="3 4">
    <name type="scientific">Actinomadura darangshiensis</name>
    <dbReference type="NCBI Taxonomy" id="705336"/>
    <lineage>
        <taxon>Bacteria</taxon>
        <taxon>Bacillati</taxon>
        <taxon>Actinomycetota</taxon>
        <taxon>Actinomycetes</taxon>
        <taxon>Streptosporangiales</taxon>
        <taxon>Thermomonosporaceae</taxon>
        <taxon>Actinomadura</taxon>
    </lineage>
</organism>
<dbReference type="AlphaFoldDB" id="A0A4R5A3I6"/>
<sequence length="144" mass="16144">MDIIVIHPRGRRVYVGVVAALNVVVLAVCIGFMVQCGSIDLVSASGVVPCVLLLVKFVRSGVVVSEDGLIVRRLIVDRQIDWSQVRSFERRRVAGMRQVKLVLKEGRSIVLPTPGDRFLMRDKDFEEKLDLLMDHQRTAAQSDM</sequence>
<evidence type="ECO:0000313" key="4">
    <source>
        <dbReference type="Proteomes" id="UP000295578"/>
    </source>
</evidence>
<dbReference type="Pfam" id="PF10756">
    <property type="entry name" value="bPH_6"/>
    <property type="match status" value="1"/>
</dbReference>
<evidence type="ECO:0000256" key="1">
    <source>
        <dbReference type="SAM" id="Phobius"/>
    </source>
</evidence>
<evidence type="ECO:0000313" key="3">
    <source>
        <dbReference type="EMBL" id="TDD65179.1"/>
    </source>
</evidence>